<dbReference type="InterPro" id="IPR036591">
    <property type="entry name" value="YggU-like_sf"/>
</dbReference>
<dbReference type="SUPFAM" id="SSF69786">
    <property type="entry name" value="YggU-like"/>
    <property type="match status" value="1"/>
</dbReference>
<proteinExistence type="inferred from homology"/>
<dbReference type="Gene3D" id="3.30.1200.10">
    <property type="entry name" value="YggU-like"/>
    <property type="match status" value="1"/>
</dbReference>
<evidence type="ECO:0000313" key="3">
    <source>
        <dbReference type="EMBL" id="OKH50874.1"/>
    </source>
</evidence>
<evidence type="ECO:0000256" key="1">
    <source>
        <dbReference type="ARBA" id="ARBA00010364"/>
    </source>
</evidence>
<dbReference type="OrthoDB" id="9800587at2"/>
<dbReference type="PANTHER" id="PTHR13420">
    <property type="entry name" value="UPF0235 PROTEIN C15ORF40"/>
    <property type="match status" value="1"/>
</dbReference>
<comment type="caution">
    <text evidence="3">The sequence shown here is derived from an EMBL/GenBank/DDBJ whole genome shotgun (WGS) entry which is preliminary data.</text>
</comment>
<dbReference type="EMBL" id="MRCG01000001">
    <property type="protein sequence ID" value="OKH50874.1"/>
    <property type="molecule type" value="Genomic_DNA"/>
</dbReference>
<dbReference type="STRING" id="549789.NIES30_01970"/>
<name>A0A1U7JAR6_9CYAN</name>
<dbReference type="PANTHER" id="PTHR13420:SF7">
    <property type="entry name" value="UPF0235 PROTEIN C15ORF40"/>
    <property type="match status" value="1"/>
</dbReference>
<comment type="similarity">
    <text evidence="1 2">Belongs to the UPF0235 family.</text>
</comment>
<evidence type="ECO:0000256" key="2">
    <source>
        <dbReference type="HAMAP-Rule" id="MF_00634"/>
    </source>
</evidence>
<accession>A0A1U7JAR6</accession>
<dbReference type="SMART" id="SM01152">
    <property type="entry name" value="DUF167"/>
    <property type="match status" value="1"/>
</dbReference>
<dbReference type="InterPro" id="IPR003746">
    <property type="entry name" value="DUF167"/>
</dbReference>
<keyword evidence="4" id="KW-1185">Reference proteome</keyword>
<dbReference type="GO" id="GO:0005737">
    <property type="term" value="C:cytoplasm"/>
    <property type="evidence" value="ECO:0007669"/>
    <property type="project" value="TreeGrafter"/>
</dbReference>
<evidence type="ECO:0000313" key="4">
    <source>
        <dbReference type="Proteomes" id="UP000185557"/>
    </source>
</evidence>
<protein>
    <recommendedName>
        <fullName evidence="2">UPF0235 protein NIES30_01970</fullName>
    </recommendedName>
</protein>
<dbReference type="Proteomes" id="UP000185557">
    <property type="component" value="Unassembled WGS sequence"/>
</dbReference>
<dbReference type="HAMAP" id="MF_00634">
    <property type="entry name" value="UPF0235"/>
    <property type="match status" value="1"/>
</dbReference>
<organism evidence="3 4">
    <name type="scientific">Phormidium tenue NIES-30</name>
    <dbReference type="NCBI Taxonomy" id="549789"/>
    <lineage>
        <taxon>Bacteria</taxon>
        <taxon>Bacillati</taxon>
        <taxon>Cyanobacteriota</taxon>
        <taxon>Cyanophyceae</taxon>
        <taxon>Oscillatoriophycideae</taxon>
        <taxon>Oscillatoriales</taxon>
        <taxon>Oscillatoriaceae</taxon>
        <taxon>Phormidium</taxon>
    </lineage>
</organism>
<reference evidence="3 4" key="1">
    <citation type="submission" date="2016-11" db="EMBL/GenBank/DDBJ databases">
        <title>Draft Genome Sequences of Nine Cyanobacterial Strains from Diverse Habitats.</title>
        <authorList>
            <person name="Zhu T."/>
            <person name="Hou S."/>
            <person name="Lu X."/>
            <person name="Hess W.R."/>
        </authorList>
    </citation>
    <scope>NUCLEOTIDE SEQUENCE [LARGE SCALE GENOMIC DNA]</scope>
    <source>
        <strain evidence="3 4">NIES-30</strain>
    </source>
</reference>
<gene>
    <name evidence="3" type="ORF">NIES30_01970</name>
</gene>
<dbReference type="Pfam" id="PF02594">
    <property type="entry name" value="DUF167"/>
    <property type="match status" value="1"/>
</dbReference>
<sequence>MTVVTVRVKPNAKQQKAICLDDGSWLLHLKASPQDGKANQELVVLLAQALGISKTQVQIKAGHAVRTKRVEIDA</sequence>
<dbReference type="RefSeq" id="WP_073606688.1">
    <property type="nucleotide sequence ID" value="NZ_MRCG01000001.1"/>
</dbReference>
<dbReference type="NCBIfam" id="TIGR00251">
    <property type="entry name" value="DUF167 family protein"/>
    <property type="match status" value="1"/>
</dbReference>
<dbReference type="AlphaFoldDB" id="A0A1U7JAR6"/>